<sequence>MAFRRKQVNMSTLSLSSPPPPASSGPEIGLTTWGSANPDGPAANKVAFQLLLCPLKLLCLQRLRYPVKSRAGLHRAMLQLLARLRTAESLLWQPKETPRIPGKAARASPGLAPDSPIPPGITYRVPNHA</sequence>
<feature type="region of interest" description="Disordered" evidence="1">
    <location>
        <begin position="1"/>
        <end position="36"/>
    </location>
</feature>
<proteinExistence type="predicted"/>
<accession>A0A151NBZ0</accession>
<evidence type="ECO:0000313" key="2">
    <source>
        <dbReference type="EMBL" id="KYO33995.1"/>
    </source>
</evidence>
<gene>
    <name evidence="2" type="ORF">Y1Q_0024592</name>
</gene>
<evidence type="ECO:0000256" key="1">
    <source>
        <dbReference type="SAM" id="MobiDB-lite"/>
    </source>
</evidence>
<evidence type="ECO:0000313" key="3">
    <source>
        <dbReference type="Proteomes" id="UP000050525"/>
    </source>
</evidence>
<comment type="caution">
    <text evidence="2">The sequence shown here is derived from an EMBL/GenBank/DDBJ whole genome shotgun (WGS) entry which is preliminary data.</text>
</comment>
<dbReference type="Proteomes" id="UP000050525">
    <property type="component" value="Unassembled WGS sequence"/>
</dbReference>
<name>A0A151NBZ0_ALLMI</name>
<organism evidence="2 3">
    <name type="scientific">Alligator mississippiensis</name>
    <name type="common">American alligator</name>
    <dbReference type="NCBI Taxonomy" id="8496"/>
    <lineage>
        <taxon>Eukaryota</taxon>
        <taxon>Metazoa</taxon>
        <taxon>Chordata</taxon>
        <taxon>Craniata</taxon>
        <taxon>Vertebrata</taxon>
        <taxon>Euteleostomi</taxon>
        <taxon>Archelosauria</taxon>
        <taxon>Archosauria</taxon>
        <taxon>Crocodylia</taxon>
        <taxon>Alligatoridae</taxon>
        <taxon>Alligatorinae</taxon>
        <taxon>Alligator</taxon>
    </lineage>
</organism>
<reference evidence="2 3" key="1">
    <citation type="journal article" date="2012" name="Genome Biol.">
        <title>Sequencing three crocodilian genomes to illuminate the evolution of archosaurs and amniotes.</title>
        <authorList>
            <person name="St John J.A."/>
            <person name="Braun E.L."/>
            <person name="Isberg S.R."/>
            <person name="Miles L.G."/>
            <person name="Chong A.Y."/>
            <person name="Gongora J."/>
            <person name="Dalzell P."/>
            <person name="Moran C."/>
            <person name="Bed'hom B."/>
            <person name="Abzhanov A."/>
            <person name="Burgess S.C."/>
            <person name="Cooksey A.M."/>
            <person name="Castoe T.A."/>
            <person name="Crawford N.G."/>
            <person name="Densmore L.D."/>
            <person name="Drew J.C."/>
            <person name="Edwards S.V."/>
            <person name="Faircloth B.C."/>
            <person name="Fujita M.K."/>
            <person name="Greenwold M.J."/>
            <person name="Hoffmann F.G."/>
            <person name="Howard J.M."/>
            <person name="Iguchi T."/>
            <person name="Janes D.E."/>
            <person name="Khan S.Y."/>
            <person name="Kohno S."/>
            <person name="de Koning A.J."/>
            <person name="Lance S.L."/>
            <person name="McCarthy F.M."/>
            <person name="McCormack J.E."/>
            <person name="Merchant M.E."/>
            <person name="Peterson D.G."/>
            <person name="Pollock D.D."/>
            <person name="Pourmand N."/>
            <person name="Raney B.J."/>
            <person name="Roessler K.A."/>
            <person name="Sanford J.R."/>
            <person name="Sawyer R.H."/>
            <person name="Schmidt C.J."/>
            <person name="Triplett E.W."/>
            <person name="Tuberville T.D."/>
            <person name="Venegas-Anaya M."/>
            <person name="Howard J.T."/>
            <person name="Jarvis E.D."/>
            <person name="Guillette L.J.Jr."/>
            <person name="Glenn T.C."/>
            <person name="Green R.E."/>
            <person name="Ray D.A."/>
        </authorList>
    </citation>
    <scope>NUCLEOTIDE SEQUENCE [LARGE SCALE GENOMIC DNA]</scope>
    <source>
        <strain evidence="2">KSC_2009_1</strain>
    </source>
</reference>
<protein>
    <submittedName>
        <fullName evidence="2">Uncharacterized protein</fullName>
    </submittedName>
</protein>
<feature type="region of interest" description="Disordered" evidence="1">
    <location>
        <begin position="95"/>
        <end position="120"/>
    </location>
</feature>
<dbReference type="EMBL" id="AKHW03003627">
    <property type="protein sequence ID" value="KYO33995.1"/>
    <property type="molecule type" value="Genomic_DNA"/>
</dbReference>
<dbReference type="AlphaFoldDB" id="A0A151NBZ0"/>
<keyword evidence="3" id="KW-1185">Reference proteome</keyword>